<reference evidence="5 6" key="1">
    <citation type="journal article" date="2019" name="Syst. Appl. Microbiol.">
        <title>Characterization of Bifidobacterium species in feaces of the Egyptian fruit bat: Description of B. vespertilionis sp. nov. and B. rousetti sp. nov.</title>
        <authorList>
            <person name="Modesto M."/>
            <person name="Satti M."/>
            <person name="Watanabe K."/>
            <person name="Puglisi E."/>
            <person name="Morelli L."/>
            <person name="Huang C.-H."/>
            <person name="Liou J.-S."/>
            <person name="Miyashita M."/>
            <person name="Tamura T."/>
            <person name="Saito S."/>
            <person name="Mori K."/>
            <person name="Huang L."/>
            <person name="Sciavilla P."/>
            <person name="Sandri C."/>
            <person name="Spiezio C."/>
            <person name="Vitali F."/>
            <person name="Cavalieri D."/>
            <person name="Perpetuini G."/>
            <person name="Tofalo R."/>
            <person name="Bonetti A."/>
            <person name="Arita M."/>
            <person name="Mattarelli P."/>
        </authorList>
    </citation>
    <scope>NUCLEOTIDE SEQUENCE [LARGE SCALE GENOMIC DNA]</scope>
    <source>
        <strain evidence="5 6">RST27</strain>
    </source>
</reference>
<comment type="caution">
    <text evidence="5">The sequence shown here is derived from an EMBL/GenBank/DDBJ whole genome shotgun (WGS) entry which is preliminary data.</text>
</comment>
<dbReference type="SUPFAM" id="SSF51182">
    <property type="entry name" value="RmlC-like cupins"/>
    <property type="match status" value="1"/>
</dbReference>
<evidence type="ECO:0000313" key="6">
    <source>
        <dbReference type="Proteomes" id="UP000326060"/>
    </source>
</evidence>
<dbReference type="GO" id="GO:0043565">
    <property type="term" value="F:sequence-specific DNA binding"/>
    <property type="evidence" value="ECO:0007669"/>
    <property type="project" value="InterPro"/>
</dbReference>
<dbReference type="Proteomes" id="UP000326060">
    <property type="component" value="Unassembled WGS sequence"/>
</dbReference>
<feature type="domain" description="HTH araC/xylS-type" evidence="4">
    <location>
        <begin position="215"/>
        <end position="312"/>
    </location>
</feature>
<dbReference type="InterPro" id="IPR009057">
    <property type="entry name" value="Homeodomain-like_sf"/>
</dbReference>
<organism evidence="5 6">
    <name type="scientific">Bifidobacterium callitrichos</name>
    <dbReference type="NCBI Taxonomy" id="762209"/>
    <lineage>
        <taxon>Bacteria</taxon>
        <taxon>Bacillati</taxon>
        <taxon>Actinomycetota</taxon>
        <taxon>Actinomycetes</taxon>
        <taxon>Bifidobacteriales</taxon>
        <taxon>Bifidobacteriaceae</taxon>
        <taxon>Bifidobacterium</taxon>
    </lineage>
</organism>
<keyword evidence="2" id="KW-0238">DNA-binding</keyword>
<evidence type="ECO:0000256" key="2">
    <source>
        <dbReference type="ARBA" id="ARBA00023125"/>
    </source>
</evidence>
<dbReference type="PANTHER" id="PTHR43280:SF27">
    <property type="entry name" value="TRANSCRIPTIONAL REGULATOR MTLR"/>
    <property type="match status" value="1"/>
</dbReference>
<dbReference type="Gene3D" id="2.60.120.10">
    <property type="entry name" value="Jelly Rolls"/>
    <property type="match status" value="1"/>
</dbReference>
<dbReference type="Pfam" id="PF02311">
    <property type="entry name" value="AraC_binding"/>
    <property type="match status" value="1"/>
</dbReference>
<dbReference type="PANTHER" id="PTHR43280">
    <property type="entry name" value="ARAC-FAMILY TRANSCRIPTIONAL REGULATOR"/>
    <property type="match status" value="1"/>
</dbReference>
<dbReference type="PROSITE" id="PS01124">
    <property type="entry name" value="HTH_ARAC_FAMILY_2"/>
    <property type="match status" value="1"/>
</dbReference>
<dbReference type="InterPro" id="IPR003313">
    <property type="entry name" value="AraC-bd"/>
</dbReference>
<dbReference type="InterPro" id="IPR014710">
    <property type="entry name" value="RmlC-like_jellyroll"/>
</dbReference>
<protein>
    <submittedName>
        <fullName evidence="5">AraC family transcriptional regulator</fullName>
    </submittedName>
</protein>
<evidence type="ECO:0000256" key="1">
    <source>
        <dbReference type="ARBA" id="ARBA00023015"/>
    </source>
</evidence>
<evidence type="ECO:0000313" key="5">
    <source>
        <dbReference type="EMBL" id="KAA8816641.1"/>
    </source>
</evidence>
<keyword evidence="3" id="KW-0804">Transcription</keyword>
<dbReference type="AlphaFoldDB" id="A0A5M9ZDC4"/>
<gene>
    <name evidence="5" type="ORF">EMB92_04995</name>
</gene>
<dbReference type="SMART" id="SM00342">
    <property type="entry name" value="HTH_ARAC"/>
    <property type="match status" value="1"/>
</dbReference>
<proteinExistence type="predicted"/>
<sequence length="316" mass="34187">MYKLWISGVRRLAVTGSEGFVSSGTGAGAGSGSLEVIVPDAGAAIRWACHGYPNSLAKWHYHPQFEIHLIREGTGQLMAGDGLLPFEPGHVALIGSNLPHNWLSDLMPGERLVNRDVLCHVRPQTIRMLSSAFPETSGFEQVLRRASHALVLSGGSARDVADVLVGMGDHSPSRRVADLITMLSVFEQAPAGESRTVVTPEYNPAVAVGAESGVNAAITYISAHLDDVSLEGAANAASMSVSTFSRFFKRVAGVGFADFVRRLRVGRACRMLICTDMPISRIQRISGYDNASNFNRRFRDETGMTPSAYRKMHAMR</sequence>
<dbReference type="InterPro" id="IPR018060">
    <property type="entry name" value="HTH_AraC"/>
</dbReference>
<accession>A0A5M9ZDC4</accession>
<dbReference type="GO" id="GO:0003700">
    <property type="term" value="F:DNA-binding transcription factor activity"/>
    <property type="evidence" value="ECO:0007669"/>
    <property type="project" value="InterPro"/>
</dbReference>
<name>A0A5M9ZDC4_9BIFI</name>
<dbReference type="SUPFAM" id="SSF46689">
    <property type="entry name" value="Homeodomain-like"/>
    <property type="match status" value="2"/>
</dbReference>
<dbReference type="InterPro" id="IPR011051">
    <property type="entry name" value="RmlC_Cupin_sf"/>
</dbReference>
<dbReference type="EMBL" id="RZJP01000002">
    <property type="protein sequence ID" value="KAA8816641.1"/>
    <property type="molecule type" value="Genomic_DNA"/>
</dbReference>
<dbReference type="Pfam" id="PF12833">
    <property type="entry name" value="HTH_18"/>
    <property type="match status" value="1"/>
</dbReference>
<keyword evidence="1" id="KW-0805">Transcription regulation</keyword>
<evidence type="ECO:0000256" key="3">
    <source>
        <dbReference type="ARBA" id="ARBA00023163"/>
    </source>
</evidence>
<dbReference type="Gene3D" id="1.10.10.60">
    <property type="entry name" value="Homeodomain-like"/>
    <property type="match status" value="2"/>
</dbReference>
<evidence type="ECO:0000259" key="4">
    <source>
        <dbReference type="PROSITE" id="PS01124"/>
    </source>
</evidence>